<accession>A0ACC7NUK9</accession>
<protein>
    <submittedName>
        <fullName evidence="1">DUF2334 domain-containing protein</fullName>
    </submittedName>
</protein>
<gene>
    <name evidence="1" type="ORF">ACI1P1_08880</name>
</gene>
<evidence type="ECO:0000313" key="2">
    <source>
        <dbReference type="Proteomes" id="UP001631969"/>
    </source>
</evidence>
<organism evidence="1 2">
    <name type="scientific">Paenibacillus mesotrionivorans</name>
    <dbReference type="NCBI Taxonomy" id="3160968"/>
    <lineage>
        <taxon>Bacteria</taxon>
        <taxon>Bacillati</taxon>
        <taxon>Bacillota</taxon>
        <taxon>Bacilli</taxon>
        <taxon>Bacillales</taxon>
        <taxon>Paenibacillaceae</taxon>
        <taxon>Paenibacillus</taxon>
    </lineage>
</organism>
<dbReference type="Proteomes" id="UP001631969">
    <property type="component" value="Unassembled WGS sequence"/>
</dbReference>
<dbReference type="EMBL" id="JBJURJ010000005">
    <property type="protein sequence ID" value="MFM9328398.1"/>
    <property type="molecule type" value="Genomic_DNA"/>
</dbReference>
<evidence type="ECO:0000313" key="1">
    <source>
        <dbReference type="EMBL" id="MFM9328398.1"/>
    </source>
</evidence>
<sequence length="634" mass="70025">MSLRISLAKTVISFIVLALLFASYQIMLASGENSEPKVIMLRLEDVGPGGEYSNMDQLGKLRTVLEYLAEQGVHYQIGVIPRWVNYGENGLSYSRSLDQMGDLYTESLVAVLKKAASDGAVIGMHGFTHQVGETKRADGHQESGIGNEFNVPDVPETLSPAFAAQRMTEGLKIFDAVGIKPAFWETPHYHGAVAQYPAFASQFGIIYENEITQPSQTEIHLKTDINSLSGAKTRGVAYVPTPYSYIPYNKDEKLILDQLGKTDKLPSFFYHAFLEFKFLQPVADENGTQLYRNGLPEYAYPDKSKTNLQRLIAAIKERGYTFRSLLDEVPFTPWSELPAGTITRNTRLGDATGDGQTDTVVWRDQGQVEVRPGSYTGKRNDPLPAAELWAQVPKQKGDLFSLKDANGDGAADLWVIRAAGQLELYLAANGSYTLSGTWKLPELPALSAAQVLQQRGGGFTLAVVTADGAQLIPYIKQPNGEWKRGEEKRGRVADYRSMQLLTDKQTGADQLSYCRKTGNSCIRLEVLPGENTWTAERREISLAGGMGDKQLAGDFNGDGLEDMLIWNDSDRRVTLYRQDEEGGYNKFSTLGPWGLEGARPLVMDLDGDGRSDLALMEPDGSLDTAISFQMQQEY</sequence>
<name>A0ACC7NUK9_9BACL</name>
<comment type="caution">
    <text evidence="1">The sequence shown here is derived from an EMBL/GenBank/DDBJ whole genome shotgun (WGS) entry which is preliminary data.</text>
</comment>
<reference evidence="1" key="1">
    <citation type="submission" date="2024-12" db="EMBL/GenBank/DDBJ databases">
        <authorList>
            <person name="Wu N."/>
        </authorList>
    </citation>
    <scope>NUCLEOTIDE SEQUENCE</scope>
    <source>
        <strain evidence="1">P15</strain>
    </source>
</reference>
<proteinExistence type="predicted"/>
<keyword evidence="2" id="KW-1185">Reference proteome</keyword>